<comment type="caution">
    <text evidence="3">The sequence shown here is derived from an EMBL/GenBank/DDBJ whole genome shotgun (WGS) entry which is preliminary data.</text>
</comment>
<feature type="domain" description="Solute-binding protein family 3/N-terminal" evidence="2">
    <location>
        <begin position="14"/>
        <end position="234"/>
    </location>
</feature>
<dbReference type="Gene3D" id="3.40.190.10">
    <property type="entry name" value="Periplasmic binding protein-like II"/>
    <property type="match status" value="2"/>
</dbReference>
<dbReference type="SMART" id="SM00062">
    <property type="entry name" value="PBPb"/>
    <property type="match status" value="1"/>
</dbReference>
<dbReference type="PANTHER" id="PTHR35936:SF17">
    <property type="entry name" value="ARGININE-BINDING EXTRACELLULAR PROTEIN ARTP"/>
    <property type="match status" value="1"/>
</dbReference>
<evidence type="ECO:0000313" key="3">
    <source>
        <dbReference type="EMBL" id="MBA0085947.1"/>
    </source>
</evidence>
<dbReference type="Pfam" id="PF00497">
    <property type="entry name" value="SBP_bac_3"/>
    <property type="match status" value="1"/>
</dbReference>
<evidence type="ECO:0000313" key="4">
    <source>
        <dbReference type="Proteomes" id="UP000567293"/>
    </source>
</evidence>
<organism evidence="3 4">
    <name type="scientific">Candidatus Acidiferrum panamense</name>
    <dbReference type="NCBI Taxonomy" id="2741543"/>
    <lineage>
        <taxon>Bacteria</taxon>
        <taxon>Pseudomonadati</taxon>
        <taxon>Acidobacteriota</taxon>
        <taxon>Terriglobia</taxon>
        <taxon>Candidatus Acidiferrales</taxon>
        <taxon>Candidatus Acidiferrum</taxon>
    </lineage>
</organism>
<keyword evidence="1" id="KW-0732">Signal</keyword>
<gene>
    <name evidence="3" type="ORF">HRJ53_13190</name>
</gene>
<dbReference type="Proteomes" id="UP000567293">
    <property type="component" value="Unassembled WGS sequence"/>
</dbReference>
<proteinExistence type="predicted"/>
<name>A0A7V8NRD6_9BACT</name>
<dbReference type="AlphaFoldDB" id="A0A7V8NRD6"/>
<sequence length="246" mass="25982">MSPEIVSELAPTGVLRAGINLSNFLLVTGRSATGDPQGVAPDLAGEIASRLGVPIKYVPFKSPGELADAAGTGVWDIGLIGAEPQRAEKIVFTAAYCEIEATYLVPAGSKLRTIADVDASGVRIAVTARSAYGLWLDRNIKHATLVRTDTLDSAYEQFARDKLEALAGLLPRLLTDVEKLPGARIIDGKFTAVQQAVGTSPKNKAAAAYLRGFVEEAKSSGLVAKLIARHNVRGLSVAPKVSHQLR</sequence>
<dbReference type="InterPro" id="IPR001638">
    <property type="entry name" value="Solute-binding_3/MltF_N"/>
</dbReference>
<keyword evidence="4" id="KW-1185">Reference proteome</keyword>
<protein>
    <submittedName>
        <fullName evidence="3">Transporter substrate-binding domain-containing protein</fullName>
    </submittedName>
</protein>
<dbReference type="PANTHER" id="PTHR35936">
    <property type="entry name" value="MEMBRANE-BOUND LYTIC MUREIN TRANSGLYCOSYLASE F"/>
    <property type="match status" value="1"/>
</dbReference>
<reference evidence="3" key="1">
    <citation type="submission" date="2020-06" db="EMBL/GenBank/DDBJ databases">
        <title>Legume-microbial interactions unlock mineral nutrients during tropical forest succession.</title>
        <authorList>
            <person name="Epihov D.Z."/>
        </authorList>
    </citation>
    <scope>NUCLEOTIDE SEQUENCE [LARGE SCALE GENOMIC DNA]</scope>
    <source>
        <strain evidence="3">Pan2503</strain>
    </source>
</reference>
<dbReference type="EMBL" id="JACDQQ010001280">
    <property type="protein sequence ID" value="MBA0085947.1"/>
    <property type="molecule type" value="Genomic_DNA"/>
</dbReference>
<evidence type="ECO:0000259" key="2">
    <source>
        <dbReference type="SMART" id="SM00062"/>
    </source>
</evidence>
<accession>A0A7V8NRD6</accession>
<evidence type="ECO:0000256" key="1">
    <source>
        <dbReference type="ARBA" id="ARBA00022729"/>
    </source>
</evidence>
<dbReference type="SUPFAM" id="SSF53850">
    <property type="entry name" value="Periplasmic binding protein-like II"/>
    <property type="match status" value="1"/>
</dbReference>